<feature type="transmembrane region" description="Helical" evidence="2">
    <location>
        <begin position="9"/>
        <end position="27"/>
    </location>
</feature>
<dbReference type="RefSeq" id="WP_083165996.1">
    <property type="nucleotide sequence ID" value="NZ_MVHF01000023.1"/>
</dbReference>
<dbReference type="InterPro" id="IPR050631">
    <property type="entry name" value="PheA/TfdB_FAD_monoxygenase"/>
</dbReference>
<sequence>MSRSEQDTVVVIIGAGVAGLTLGNFLLRNGIDCVVLEKRSRKYVEQRQRAGSLDGRGVRMFREWGLAEVIEAQIALDDFDSEGMPLRIDGQERIWRALDVLDDEPGIFCPQQVLVSNLIEVFLRDGGDLRFEVDVALHGLESPRPTVRYRDAAGTDEAINCDFVAGCDGYRGISRQSIPAGILTSYSYEHGYAWLAFLSAVPADPPAVMAVHSRGFAAQITRGPNLSRFYLQCPLTDAVEQWPDKRIWSEVDARFGRPLGATGPITDKQIVPLRNVVHSPMRYGALYLLGDAAHLVSPMSAKGMSLALYDAEVFARAATRYVQQADSVQLENYSQTCLRHIWDAQVHAVWITNVMHDAGDSSYAGEFRKRLARAELERMMSPVSISGN</sequence>
<evidence type="ECO:0000256" key="2">
    <source>
        <dbReference type="SAM" id="Phobius"/>
    </source>
</evidence>
<organism evidence="4 5">
    <name type="scientific">Mycobacterium aquaticum</name>
    <dbReference type="NCBI Taxonomy" id="1927124"/>
    <lineage>
        <taxon>Bacteria</taxon>
        <taxon>Bacillati</taxon>
        <taxon>Actinomycetota</taxon>
        <taxon>Actinomycetes</taxon>
        <taxon>Mycobacteriales</taxon>
        <taxon>Mycobacteriaceae</taxon>
        <taxon>Mycobacterium</taxon>
    </lineage>
</organism>
<keyword evidence="2" id="KW-0812">Transmembrane</keyword>
<evidence type="ECO:0000259" key="3">
    <source>
        <dbReference type="Pfam" id="PF01494"/>
    </source>
</evidence>
<dbReference type="GO" id="GO:0004497">
    <property type="term" value="F:monooxygenase activity"/>
    <property type="evidence" value="ECO:0007669"/>
    <property type="project" value="UniProtKB-KW"/>
</dbReference>
<evidence type="ECO:0000313" key="4">
    <source>
        <dbReference type="EMBL" id="ORA32828.1"/>
    </source>
</evidence>
<keyword evidence="4" id="KW-0503">Monooxygenase</keyword>
<dbReference type="SUPFAM" id="SSF51905">
    <property type="entry name" value="FAD/NAD(P)-binding domain"/>
    <property type="match status" value="1"/>
</dbReference>
<reference evidence="4 5" key="1">
    <citation type="submission" date="2017-02" db="EMBL/GenBank/DDBJ databases">
        <title>The new phylogeny of genus Mycobacterium.</title>
        <authorList>
            <person name="Tortoli E."/>
            <person name="Trovato A."/>
            <person name="Cirillo D.M."/>
        </authorList>
    </citation>
    <scope>NUCLEOTIDE SEQUENCE [LARGE SCALE GENOMIC DNA]</scope>
    <source>
        <strain evidence="4 5">RW6</strain>
    </source>
</reference>
<keyword evidence="1" id="KW-0560">Oxidoreductase</keyword>
<dbReference type="Gene3D" id="3.30.9.10">
    <property type="entry name" value="D-Amino Acid Oxidase, subunit A, domain 2"/>
    <property type="match status" value="1"/>
</dbReference>
<dbReference type="AlphaFoldDB" id="A0A1X0ASG9"/>
<dbReference type="PRINTS" id="PR00420">
    <property type="entry name" value="RNGMNOXGNASE"/>
</dbReference>
<dbReference type="InterPro" id="IPR036188">
    <property type="entry name" value="FAD/NAD-bd_sf"/>
</dbReference>
<feature type="domain" description="FAD-binding" evidence="3">
    <location>
        <begin position="8"/>
        <end position="344"/>
    </location>
</feature>
<evidence type="ECO:0000256" key="1">
    <source>
        <dbReference type="ARBA" id="ARBA00023002"/>
    </source>
</evidence>
<dbReference type="GO" id="GO:0071949">
    <property type="term" value="F:FAD binding"/>
    <property type="evidence" value="ECO:0007669"/>
    <property type="project" value="InterPro"/>
</dbReference>
<proteinExistence type="predicted"/>
<protein>
    <submittedName>
        <fullName evidence="4">4-hydroxybenzoate 3-monooxygenase</fullName>
    </submittedName>
</protein>
<dbReference type="PANTHER" id="PTHR43476">
    <property type="entry name" value="3-(3-HYDROXY-PHENYL)PROPIONATE/3-HYDROXYCINNAMIC ACID HYDROXYLASE"/>
    <property type="match status" value="1"/>
</dbReference>
<dbReference type="STRING" id="1927124.BST13_21235"/>
<comment type="caution">
    <text evidence="4">The sequence shown here is derived from an EMBL/GenBank/DDBJ whole genome shotgun (WGS) entry which is preliminary data.</text>
</comment>
<gene>
    <name evidence="4" type="ORF">BST13_21235</name>
</gene>
<dbReference type="Proteomes" id="UP000192448">
    <property type="component" value="Unassembled WGS sequence"/>
</dbReference>
<dbReference type="InterPro" id="IPR002938">
    <property type="entry name" value="FAD-bd"/>
</dbReference>
<dbReference type="PANTHER" id="PTHR43476:SF5">
    <property type="entry name" value="FAD-DEPENDENT MONOOXYGENASE"/>
    <property type="match status" value="1"/>
</dbReference>
<name>A0A1X0ASG9_9MYCO</name>
<accession>A0A1X0ASG9</accession>
<evidence type="ECO:0000313" key="5">
    <source>
        <dbReference type="Proteomes" id="UP000192448"/>
    </source>
</evidence>
<dbReference type="Gene3D" id="3.50.50.60">
    <property type="entry name" value="FAD/NAD(P)-binding domain"/>
    <property type="match status" value="1"/>
</dbReference>
<dbReference type="NCBIfam" id="NF006091">
    <property type="entry name" value="PRK08243.1"/>
    <property type="match status" value="1"/>
</dbReference>
<dbReference type="SUPFAM" id="SSF54373">
    <property type="entry name" value="FAD-linked reductases, C-terminal domain"/>
    <property type="match status" value="1"/>
</dbReference>
<keyword evidence="2" id="KW-0472">Membrane</keyword>
<keyword evidence="5" id="KW-1185">Reference proteome</keyword>
<keyword evidence="2" id="KW-1133">Transmembrane helix</keyword>
<dbReference type="Pfam" id="PF01494">
    <property type="entry name" value="FAD_binding_3"/>
    <property type="match status" value="1"/>
</dbReference>
<dbReference type="OrthoDB" id="9791689at2"/>
<dbReference type="EMBL" id="MVHF01000023">
    <property type="protein sequence ID" value="ORA32828.1"/>
    <property type="molecule type" value="Genomic_DNA"/>
</dbReference>